<proteinExistence type="predicted"/>
<evidence type="ECO:0000313" key="7">
    <source>
        <dbReference type="Proteomes" id="UP000664332"/>
    </source>
</evidence>
<evidence type="ECO:0000313" key="6">
    <source>
        <dbReference type="EMBL" id="MBN9645289.1"/>
    </source>
</evidence>
<dbReference type="Pfam" id="PF00005">
    <property type="entry name" value="ABC_tran"/>
    <property type="match status" value="2"/>
</dbReference>
<protein>
    <submittedName>
        <fullName evidence="6">Sugar ABC transporter ATP-binding protein</fullName>
    </submittedName>
</protein>
<dbReference type="GO" id="GO:0016887">
    <property type="term" value="F:ATP hydrolysis activity"/>
    <property type="evidence" value="ECO:0007669"/>
    <property type="project" value="InterPro"/>
</dbReference>
<dbReference type="PROSITE" id="PS00211">
    <property type="entry name" value="ABC_TRANSPORTER_1"/>
    <property type="match status" value="1"/>
</dbReference>
<dbReference type="PROSITE" id="PS50893">
    <property type="entry name" value="ABC_TRANSPORTER_2"/>
    <property type="match status" value="2"/>
</dbReference>
<keyword evidence="2" id="KW-0677">Repeat</keyword>
<keyword evidence="4 6" id="KW-0067">ATP-binding</keyword>
<evidence type="ECO:0000256" key="3">
    <source>
        <dbReference type="ARBA" id="ARBA00022741"/>
    </source>
</evidence>
<dbReference type="SUPFAM" id="SSF52540">
    <property type="entry name" value="P-loop containing nucleoside triphosphate hydrolases"/>
    <property type="match status" value="2"/>
</dbReference>
<dbReference type="EMBL" id="JAFLEQ010000017">
    <property type="protein sequence ID" value="MBN9645289.1"/>
    <property type="molecule type" value="Genomic_DNA"/>
</dbReference>
<dbReference type="RefSeq" id="WP_207279749.1">
    <property type="nucleotide sequence ID" value="NZ_JAFLEQ010000017.1"/>
</dbReference>
<name>A0A939IUT7_9CORY</name>
<gene>
    <name evidence="6" type="ORF">JZY06_11800</name>
</gene>
<sequence length="507" mass="54386">MTTNEREGYKATGITKSYSNVPVLKGVDLTVRPGEIVGLIGHNGAGKSTLLKALSGAHSQDSGELSIDGTAVHFSGPGDAIEKGVATVYQELSLLTNLTVAENAFLGREIRGRFAMDRSAMRAKTQEMVERFNLPVDPDTPVGVYPVAVRQLLEIAIATTKNVRYLLLDEPTTSLEGKQVDRLLDYLKELAASGIGILIVDHKLDELYRLADRIVAIVDGQVCLDRRVDELNHDDVVEAIVGHGAEEQKGETESSAADDSHAVGLEVNHLAAPGCTDVSFTARKGEILGLYGLVGAGRTECLRAIAGIDPVNSGTILLEGVEVKPKNPAQMAKKGIVYVTEERKTDGIVPGMSGLDNVALPILDRFLSFGFLRRRKLYEECHRTLDSLAIRGDVTAPVVSLSGGNQQKVLLARAIAQNPTVLLLDEPTKGVDIGVKAQIHRILSDMAHEHGITLVIASSEEEEVLAASDRVVVFSQGKTISEPIPADQLDVAGLRAKAWQQGHQLSA</sequence>
<dbReference type="GO" id="GO:0005524">
    <property type="term" value="F:ATP binding"/>
    <property type="evidence" value="ECO:0007669"/>
    <property type="project" value="UniProtKB-KW"/>
</dbReference>
<evidence type="ECO:0000259" key="5">
    <source>
        <dbReference type="PROSITE" id="PS50893"/>
    </source>
</evidence>
<dbReference type="PANTHER" id="PTHR43790:SF9">
    <property type="entry name" value="GALACTOFURANOSE TRANSPORTER ATP-BINDING PROTEIN YTFR"/>
    <property type="match status" value="1"/>
</dbReference>
<keyword evidence="7" id="KW-1185">Reference proteome</keyword>
<feature type="domain" description="ABC transporter" evidence="5">
    <location>
        <begin position="9"/>
        <end position="244"/>
    </location>
</feature>
<dbReference type="InterPro" id="IPR017871">
    <property type="entry name" value="ABC_transporter-like_CS"/>
</dbReference>
<dbReference type="SMART" id="SM00382">
    <property type="entry name" value="AAA"/>
    <property type="match status" value="2"/>
</dbReference>
<reference evidence="6" key="1">
    <citation type="submission" date="2021-03" db="EMBL/GenBank/DDBJ databases">
        <authorList>
            <person name="Sun Q."/>
        </authorList>
    </citation>
    <scope>NUCLEOTIDE SEQUENCE</scope>
    <source>
        <strain evidence="6">CCM 8862</strain>
    </source>
</reference>
<dbReference type="Proteomes" id="UP000664332">
    <property type="component" value="Unassembled WGS sequence"/>
</dbReference>
<dbReference type="AlphaFoldDB" id="A0A939IUT7"/>
<dbReference type="InterPro" id="IPR050107">
    <property type="entry name" value="ABC_carbohydrate_import_ATPase"/>
</dbReference>
<evidence type="ECO:0000256" key="1">
    <source>
        <dbReference type="ARBA" id="ARBA00022448"/>
    </source>
</evidence>
<dbReference type="CDD" id="cd03215">
    <property type="entry name" value="ABC_Carb_Monos_II"/>
    <property type="match status" value="1"/>
</dbReference>
<organism evidence="6 7">
    <name type="scientific">Corynebacterium mendelii</name>
    <dbReference type="NCBI Taxonomy" id="2765362"/>
    <lineage>
        <taxon>Bacteria</taxon>
        <taxon>Bacillati</taxon>
        <taxon>Actinomycetota</taxon>
        <taxon>Actinomycetes</taxon>
        <taxon>Mycobacteriales</taxon>
        <taxon>Corynebacteriaceae</taxon>
        <taxon>Corynebacterium</taxon>
    </lineage>
</organism>
<keyword evidence="1" id="KW-0813">Transport</keyword>
<dbReference type="CDD" id="cd03216">
    <property type="entry name" value="ABC_Carb_Monos_I"/>
    <property type="match status" value="1"/>
</dbReference>
<dbReference type="PANTHER" id="PTHR43790">
    <property type="entry name" value="CARBOHYDRATE TRANSPORT ATP-BINDING PROTEIN MG119-RELATED"/>
    <property type="match status" value="1"/>
</dbReference>
<feature type="domain" description="ABC transporter" evidence="5">
    <location>
        <begin position="260"/>
        <end position="501"/>
    </location>
</feature>
<dbReference type="InterPro" id="IPR003439">
    <property type="entry name" value="ABC_transporter-like_ATP-bd"/>
</dbReference>
<evidence type="ECO:0000256" key="4">
    <source>
        <dbReference type="ARBA" id="ARBA00022840"/>
    </source>
</evidence>
<accession>A0A939IUT7</accession>
<dbReference type="InterPro" id="IPR003593">
    <property type="entry name" value="AAA+_ATPase"/>
</dbReference>
<evidence type="ECO:0000256" key="2">
    <source>
        <dbReference type="ARBA" id="ARBA00022737"/>
    </source>
</evidence>
<dbReference type="InterPro" id="IPR027417">
    <property type="entry name" value="P-loop_NTPase"/>
</dbReference>
<keyword evidence="3" id="KW-0547">Nucleotide-binding</keyword>
<comment type="caution">
    <text evidence="6">The sequence shown here is derived from an EMBL/GenBank/DDBJ whole genome shotgun (WGS) entry which is preliminary data.</text>
</comment>
<dbReference type="Gene3D" id="3.40.50.300">
    <property type="entry name" value="P-loop containing nucleotide triphosphate hydrolases"/>
    <property type="match status" value="2"/>
</dbReference>